<keyword evidence="3" id="KW-0408">Iron</keyword>
<keyword evidence="2" id="KW-0479">Metal-binding</keyword>
<evidence type="ECO:0000256" key="3">
    <source>
        <dbReference type="ARBA" id="ARBA00023004"/>
    </source>
</evidence>
<sequence length="313" mass="34903">MREPEAEHRPVLDRREFVRLGAITTVGAAVVGSALIYDRLNPPANDVEGEASIRKLDGLSGIPSSESEDLLVRMQRELARAMAKPMEQRQWVMVIDTRKCVGCHACTIGCVAENKLPPGVVYRPVVTEEAGKFPNVQLRFTPRPCMQCDAPPCVPVCPVKATWKRKDGIVAIDYDKCIGCRYCLTACPYGARTSDFGEYYTAGVAEGVQRNDPDRPLDGARARYEELPNHEYHKKFSRAKHGSPMGNARKCHYCLHRLEEGMLPMCTTTCIGRATYFGDAADPDSLVSELIAKHRCQTLLPEKGTRPRVYYIL</sequence>
<evidence type="ECO:0000313" key="7">
    <source>
        <dbReference type="Proteomes" id="UP000262583"/>
    </source>
</evidence>
<reference evidence="6 7" key="1">
    <citation type="submission" date="2018-05" db="EMBL/GenBank/DDBJ databases">
        <title>A metagenomic window into the 2 km-deep terrestrial subsurface aquifer revealed taxonomically and functionally diverse microbial community comprising novel uncultured bacterial lineages.</title>
        <authorList>
            <person name="Kadnikov V.V."/>
            <person name="Mardanov A.V."/>
            <person name="Beletsky A.V."/>
            <person name="Banks D."/>
            <person name="Pimenov N.V."/>
            <person name="Frank Y.A."/>
            <person name="Karnachuk O.V."/>
            <person name="Ravin N.V."/>
        </authorList>
    </citation>
    <scope>NUCLEOTIDE SEQUENCE [LARGE SCALE GENOMIC DNA]</scope>
    <source>
        <strain evidence="6">BY</strain>
    </source>
</reference>
<dbReference type="Gene3D" id="3.30.70.20">
    <property type="match status" value="2"/>
</dbReference>
<evidence type="ECO:0000313" key="6">
    <source>
        <dbReference type="EMBL" id="AXA37139.1"/>
    </source>
</evidence>
<accession>A0A2Z4Y8E0</accession>
<dbReference type="InterPro" id="IPR050954">
    <property type="entry name" value="ET_IronSulfur_Cluster-Binding"/>
</dbReference>
<name>A0A2Z4Y8E0_SUMC1</name>
<protein>
    <submittedName>
        <fullName evidence="6">Molybdopterin oxidoreductase iron-sulfur binding subunit</fullName>
    </submittedName>
</protein>
<feature type="domain" description="4Fe-4S ferredoxin-type" evidence="5">
    <location>
        <begin position="91"/>
        <end position="110"/>
    </location>
</feature>
<dbReference type="PANTHER" id="PTHR43177:SF3">
    <property type="entry name" value="PROTEIN NRFC HOMOLOG"/>
    <property type="match status" value="1"/>
</dbReference>
<gene>
    <name evidence="6" type="ORF">BRCON_2369</name>
</gene>
<evidence type="ECO:0000256" key="1">
    <source>
        <dbReference type="ARBA" id="ARBA00022485"/>
    </source>
</evidence>
<dbReference type="CDD" id="cd10551">
    <property type="entry name" value="PsrB"/>
    <property type="match status" value="1"/>
</dbReference>
<dbReference type="Proteomes" id="UP000262583">
    <property type="component" value="Chromosome"/>
</dbReference>
<keyword evidence="1" id="KW-0004">4Fe-4S</keyword>
<dbReference type="KEGG" id="schv:BRCON_2369"/>
<dbReference type="GO" id="GO:0046872">
    <property type="term" value="F:metal ion binding"/>
    <property type="evidence" value="ECO:0007669"/>
    <property type="project" value="UniProtKB-KW"/>
</dbReference>
<organism evidence="6 7">
    <name type="scientific">Sumerlaea chitinivorans</name>
    <dbReference type="NCBI Taxonomy" id="2250252"/>
    <lineage>
        <taxon>Bacteria</taxon>
        <taxon>Candidatus Sumerlaeota</taxon>
        <taxon>Candidatus Sumerlaeia</taxon>
        <taxon>Candidatus Sumerlaeales</taxon>
        <taxon>Candidatus Sumerlaeaceae</taxon>
        <taxon>Candidatus Sumerlaea</taxon>
    </lineage>
</organism>
<feature type="domain" description="4Fe-4S ferredoxin-type" evidence="5">
    <location>
        <begin position="168"/>
        <end position="197"/>
    </location>
</feature>
<dbReference type="AlphaFoldDB" id="A0A2Z4Y8E0"/>
<dbReference type="Pfam" id="PF13247">
    <property type="entry name" value="Fer4_11"/>
    <property type="match status" value="2"/>
</dbReference>
<dbReference type="PROSITE" id="PS00198">
    <property type="entry name" value="4FE4S_FER_1"/>
    <property type="match status" value="1"/>
</dbReference>
<proteinExistence type="predicted"/>
<dbReference type="InterPro" id="IPR017896">
    <property type="entry name" value="4Fe4S_Fe-S-bd"/>
</dbReference>
<dbReference type="PROSITE" id="PS51379">
    <property type="entry name" value="4FE4S_FER_2"/>
    <property type="match status" value="2"/>
</dbReference>
<dbReference type="GO" id="GO:0051539">
    <property type="term" value="F:4 iron, 4 sulfur cluster binding"/>
    <property type="evidence" value="ECO:0007669"/>
    <property type="project" value="UniProtKB-KW"/>
</dbReference>
<keyword evidence="4" id="KW-0411">Iron-sulfur</keyword>
<evidence type="ECO:0000259" key="5">
    <source>
        <dbReference type="PROSITE" id="PS51379"/>
    </source>
</evidence>
<evidence type="ECO:0000256" key="2">
    <source>
        <dbReference type="ARBA" id="ARBA00022723"/>
    </source>
</evidence>
<dbReference type="SUPFAM" id="SSF54862">
    <property type="entry name" value="4Fe-4S ferredoxins"/>
    <property type="match status" value="1"/>
</dbReference>
<evidence type="ECO:0000256" key="4">
    <source>
        <dbReference type="ARBA" id="ARBA00023014"/>
    </source>
</evidence>
<dbReference type="EMBL" id="CP030759">
    <property type="protein sequence ID" value="AXA37139.1"/>
    <property type="molecule type" value="Genomic_DNA"/>
</dbReference>
<dbReference type="PANTHER" id="PTHR43177">
    <property type="entry name" value="PROTEIN NRFC"/>
    <property type="match status" value="1"/>
</dbReference>
<dbReference type="InterPro" id="IPR017900">
    <property type="entry name" value="4Fe4S_Fe_S_CS"/>
</dbReference>